<keyword evidence="2" id="KW-1185">Reference proteome</keyword>
<evidence type="ECO:0008006" key="3">
    <source>
        <dbReference type="Google" id="ProtNLM"/>
    </source>
</evidence>
<comment type="caution">
    <text evidence="1">The sequence shown here is derived from an EMBL/GenBank/DDBJ whole genome shotgun (WGS) entry which is preliminary data.</text>
</comment>
<accession>A0ABP3ER57</accession>
<dbReference type="Proteomes" id="UP001501867">
    <property type="component" value="Unassembled WGS sequence"/>
</dbReference>
<evidence type="ECO:0000313" key="1">
    <source>
        <dbReference type="EMBL" id="GAA0270578.1"/>
    </source>
</evidence>
<dbReference type="Gene3D" id="2.60.120.620">
    <property type="entry name" value="q2cbj1_9rhob like domain"/>
    <property type="match status" value="1"/>
</dbReference>
<sequence length="244" mass="26057">MSGTQEQTTPNRQGVPVPQLLRTDTAAVDSGSARRLATDGYLPLPGLLTADGLTLLRQEAAALEALAGRRDFAMACMDDSPRHMTTLGGQIIAETSQTIPALYQDPHLVALLGQAAGEPVTGITDPVERHVLNILHQAGDTHGAHTDDQPYALVLFLEAPADPADGGLLHFLPHAGSLRDLDTAHGARTVHHRPGDAYLLRSDTTAHRVTPLMRPGLRRTVLNFAYTTPTARPHPTGSATELYT</sequence>
<dbReference type="SUPFAM" id="SSF51197">
    <property type="entry name" value="Clavaminate synthase-like"/>
    <property type="match status" value="1"/>
</dbReference>
<evidence type="ECO:0000313" key="2">
    <source>
        <dbReference type="Proteomes" id="UP001501867"/>
    </source>
</evidence>
<dbReference type="Pfam" id="PF23169">
    <property type="entry name" value="HalD"/>
    <property type="match status" value="1"/>
</dbReference>
<reference evidence="2" key="1">
    <citation type="journal article" date="2019" name="Int. J. Syst. Evol. Microbiol.">
        <title>The Global Catalogue of Microorganisms (GCM) 10K type strain sequencing project: providing services to taxonomists for standard genome sequencing and annotation.</title>
        <authorList>
            <consortium name="The Broad Institute Genomics Platform"/>
            <consortium name="The Broad Institute Genome Sequencing Center for Infectious Disease"/>
            <person name="Wu L."/>
            <person name="Ma J."/>
        </authorList>
    </citation>
    <scope>NUCLEOTIDE SEQUENCE [LARGE SCALE GENOMIC DNA]</scope>
    <source>
        <strain evidence="2">JCM 4505</strain>
    </source>
</reference>
<name>A0ABP3ER57_9ACTN</name>
<gene>
    <name evidence="1" type="ORF">GCM10010302_05180</name>
</gene>
<proteinExistence type="predicted"/>
<protein>
    <recommendedName>
        <fullName evidence="3">Fe2OG dioxygenase domain-containing protein</fullName>
    </recommendedName>
</protein>
<dbReference type="EMBL" id="BAAABV010000005">
    <property type="protein sequence ID" value="GAA0270578.1"/>
    <property type="molecule type" value="Genomic_DNA"/>
</dbReference>
<dbReference type="InterPro" id="IPR056470">
    <property type="entry name" value="BesD/HalB-like"/>
</dbReference>
<organism evidence="1 2">
    <name type="scientific">Streptomyces polychromogenes</name>
    <dbReference type="NCBI Taxonomy" id="67342"/>
    <lineage>
        <taxon>Bacteria</taxon>
        <taxon>Bacillati</taxon>
        <taxon>Actinomycetota</taxon>
        <taxon>Actinomycetes</taxon>
        <taxon>Kitasatosporales</taxon>
        <taxon>Streptomycetaceae</taxon>
        <taxon>Streptomyces</taxon>
    </lineage>
</organism>